<reference evidence="1" key="1">
    <citation type="submission" date="2019-12" db="EMBL/GenBank/DDBJ databases">
        <title>Genome sequencing and annotation of Brassica cretica.</title>
        <authorList>
            <person name="Studholme D.J."/>
            <person name="Sarris P."/>
        </authorList>
    </citation>
    <scope>NUCLEOTIDE SEQUENCE</scope>
    <source>
        <strain evidence="1">PFS-109/04</strain>
        <tissue evidence="1">Leaf</tissue>
    </source>
</reference>
<name>A0A8S9MQW7_BRACR</name>
<sequence>MDSNNLVLEQMAIIDYLTRKSGGAEWNALELEQLPSGWEAMDQLLYRVRAVTFSWNNTVWLGSYGSATIWRIQVVCEEQPFLTKAKGARHVLPDGDGKKPREKGRLRPVQSLLTKTKGKFPLNSIQFIIVNISSTLLGDSTERIRSLLAFQDGMKSGRVYGPDRPYIDRTTPEPHPFIRINVVQETGWKGKGALPLQPYPHTDPSWLLIQTEASKPSIKSMHASPLQLAPEHQRPSFSHPIHPIYLAFMSMGSRFIL</sequence>
<dbReference type="EMBL" id="QGKX02002183">
    <property type="protein sequence ID" value="KAF3485666.1"/>
    <property type="molecule type" value="Genomic_DNA"/>
</dbReference>
<accession>A0A8S9MQW7</accession>
<protein>
    <submittedName>
        <fullName evidence="1">Uncharacterized protein</fullName>
    </submittedName>
</protein>
<dbReference type="Proteomes" id="UP000712600">
    <property type="component" value="Unassembled WGS sequence"/>
</dbReference>
<comment type="caution">
    <text evidence="1">The sequence shown here is derived from an EMBL/GenBank/DDBJ whole genome shotgun (WGS) entry which is preliminary data.</text>
</comment>
<evidence type="ECO:0000313" key="2">
    <source>
        <dbReference type="Proteomes" id="UP000712600"/>
    </source>
</evidence>
<gene>
    <name evidence="1" type="ORF">F2Q69_00052008</name>
</gene>
<organism evidence="1 2">
    <name type="scientific">Brassica cretica</name>
    <name type="common">Mustard</name>
    <dbReference type="NCBI Taxonomy" id="69181"/>
    <lineage>
        <taxon>Eukaryota</taxon>
        <taxon>Viridiplantae</taxon>
        <taxon>Streptophyta</taxon>
        <taxon>Embryophyta</taxon>
        <taxon>Tracheophyta</taxon>
        <taxon>Spermatophyta</taxon>
        <taxon>Magnoliopsida</taxon>
        <taxon>eudicotyledons</taxon>
        <taxon>Gunneridae</taxon>
        <taxon>Pentapetalae</taxon>
        <taxon>rosids</taxon>
        <taxon>malvids</taxon>
        <taxon>Brassicales</taxon>
        <taxon>Brassicaceae</taxon>
        <taxon>Brassiceae</taxon>
        <taxon>Brassica</taxon>
    </lineage>
</organism>
<evidence type="ECO:0000313" key="1">
    <source>
        <dbReference type="EMBL" id="KAF3485666.1"/>
    </source>
</evidence>
<proteinExistence type="predicted"/>
<dbReference type="AlphaFoldDB" id="A0A8S9MQW7"/>